<dbReference type="KEGG" id="brs:S23_35050"/>
<reference evidence="1 2" key="1">
    <citation type="journal article" date="2012" name="Microbes Environ.">
        <title>Complete genome sequence of Bradyrhizobium sp. S23321: insights into symbiosis evolution in soil oligotrophs.</title>
        <authorList>
            <person name="Okubo T."/>
            <person name="Tsukui T."/>
            <person name="Maita H."/>
            <person name="Okamoto S."/>
            <person name="Oshima K."/>
            <person name="Fujisawa T."/>
            <person name="Saito A."/>
            <person name="Futamata H."/>
            <person name="Hattori R."/>
            <person name="Shimomura Y."/>
            <person name="Haruta S."/>
            <person name="Morimoto S."/>
            <person name="Wang Y."/>
            <person name="Sakai Y."/>
            <person name="Hattori M."/>
            <person name="Aizawa S."/>
            <person name="Nagashima K.V.P."/>
            <person name="Masuda S."/>
            <person name="Hattori T."/>
            <person name="Yamashita A."/>
            <person name="Bao Z."/>
            <person name="Hayatsu M."/>
            <person name="Kajiya-Kanegae H."/>
            <person name="Yoshinaga I."/>
            <person name="Sakamoto K."/>
            <person name="Toyota K."/>
            <person name="Nakao M."/>
            <person name="Kohara M."/>
            <person name="Anda M."/>
            <person name="Niwa R."/>
            <person name="Jung-Hwan P."/>
            <person name="Sameshima-Saito R."/>
            <person name="Tokuda S."/>
            <person name="Yamamoto S."/>
            <person name="Yamamoto S."/>
            <person name="Yokoyama T."/>
            <person name="Akutsu T."/>
            <person name="Nakamura Y."/>
            <person name="Nakahira-Yanaka Y."/>
            <person name="Takada Hoshino Y."/>
            <person name="Hirakawa H."/>
            <person name="Mitsui H."/>
            <person name="Terasawa K."/>
            <person name="Itakura M."/>
            <person name="Sato S."/>
            <person name="Ikeda-Ohtsubo W."/>
            <person name="Sakakura N."/>
            <person name="Kaminuma E."/>
            <person name="Minamisawa K."/>
        </authorList>
    </citation>
    <scope>NUCLEOTIDE SEQUENCE [LARGE SCALE GENOMIC DNA]</scope>
    <source>
        <strain evidence="1 2">S23321</strain>
    </source>
</reference>
<evidence type="ECO:0000313" key="2">
    <source>
        <dbReference type="Proteomes" id="UP000007886"/>
    </source>
</evidence>
<organism evidence="1 2">
    <name type="scientific">Bradyrhizobium cosmicum</name>
    <dbReference type="NCBI Taxonomy" id="1404864"/>
    <lineage>
        <taxon>Bacteria</taxon>
        <taxon>Pseudomonadati</taxon>
        <taxon>Pseudomonadota</taxon>
        <taxon>Alphaproteobacteria</taxon>
        <taxon>Hyphomicrobiales</taxon>
        <taxon>Nitrobacteraceae</taxon>
        <taxon>Bradyrhizobium</taxon>
    </lineage>
</organism>
<evidence type="ECO:0000313" key="1">
    <source>
        <dbReference type="EMBL" id="BAL76705.1"/>
    </source>
</evidence>
<keyword evidence="2" id="KW-1185">Reference proteome</keyword>
<name>A0AAI8QCR8_9BRAD</name>
<dbReference type="Proteomes" id="UP000007886">
    <property type="component" value="Chromosome"/>
</dbReference>
<gene>
    <name evidence="1" type="ORF">S23_35050</name>
</gene>
<proteinExistence type="predicted"/>
<accession>A0AAI8QCR8</accession>
<protein>
    <submittedName>
        <fullName evidence="1">Uncharacterized protein</fullName>
    </submittedName>
</protein>
<sequence length="62" mass="6763">MRVPSPAASTIVRLERTVIEILSDAAESMGGGASGVMSCLPCYPRKRPEFKCDTLFLLMFPD</sequence>
<dbReference type="EMBL" id="AP012279">
    <property type="protein sequence ID" value="BAL76705.1"/>
    <property type="molecule type" value="Genomic_DNA"/>
</dbReference>
<dbReference type="AlphaFoldDB" id="A0AAI8QCR8"/>